<feature type="compositionally biased region" description="Acidic residues" evidence="1">
    <location>
        <begin position="65"/>
        <end position="74"/>
    </location>
</feature>
<dbReference type="AlphaFoldDB" id="A0A2B4PYD0"/>
<accession>A0A2B4PYD0</accession>
<comment type="caution">
    <text evidence="2">The sequence shown here is derived from an EMBL/GenBank/DDBJ whole genome shotgun (WGS) entry which is preliminary data.</text>
</comment>
<organism evidence="2 3">
    <name type="scientific">Stylophora pistillata</name>
    <name type="common">Smooth cauliflower coral</name>
    <dbReference type="NCBI Taxonomy" id="50429"/>
    <lineage>
        <taxon>Eukaryota</taxon>
        <taxon>Metazoa</taxon>
        <taxon>Cnidaria</taxon>
        <taxon>Anthozoa</taxon>
        <taxon>Hexacorallia</taxon>
        <taxon>Scleractinia</taxon>
        <taxon>Astrocoeniina</taxon>
        <taxon>Pocilloporidae</taxon>
        <taxon>Stylophora</taxon>
    </lineage>
</organism>
<evidence type="ECO:0000313" key="2">
    <source>
        <dbReference type="EMBL" id="PFW98200.1"/>
    </source>
</evidence>
<feature type="non-terminal residue" evidence="2">
    <location>
        <position position="123"/>
    </location>
</feature>
<evidence type="ECO:0000256" key="1">
    <source>
        <dbReference type="SAM" id="MobiDB-lite"/>
    </source>
</evidence>
<reference evidence="3" key="1">
    <citation type="journal article" date="2017" name="bioRxiv">
        <title>Comparative analysis of the genomes of Stylophora pistillata and Acropora digitifera provides evidence for extensive differences between species of corals.</title>
        <authorList>
            <person name="Voolstra C.R."/>
            <person name="Li Y."/>
            <person name="Liew Y.J."/>
            <person name="Baumgarten S."/>
            <person name="Zoccola D."/>
            <person name="Flot J.-F."/>
            <person name="Tambutte S."/>
            <person name="Allemand D."/>
            <person name="Aranda M."/>
        </authorList>
    </citation>
    <scope>NUCLEOTIDE SEQUENCE [LARGE SCALE GENOMIC DNA]</scope>
</reference>
<evidence type="ECO:0000313" key="3">
    <source>
        <dbReference type="Proteomes" id="UP000225706"/>
    </source>
</evidence>
<protein>
    <submittedName>
        <fullName evidence="2">Uncharacterized protein</fullName>
    </submittedName>
</protein>
<proteinExistence type="predicted"/>
<dbReference type="EMBL" id="LSMT01005157">
    <property type="protein sequence ID" value="PFW98200.1"/>
    <property type="molecule type" value="Genomic_DNA"/>
</dbReference>
<name>A0A2B4PYD0_STYPI</name>
<gene>
    <name evidence="2" type="ORF">AWC38_SpisGene25684</name>
</gene>
<dbReference type="Proteomes" id="UP000225706">
    <property type="component" value="Unassembled WGS sequence"/>
</dbReference>
<keyword evidence="3" id="KW-1185">Reference proteome</keyword>
<feature type="compositionally biased region" description="Basic and acidic residues" evidence="1">
    <location>
        <begin position="75"/>
        <end position="113"/>
    </location>
</feature>
<sequence>MLNNGELTKSVERAIESKVRGIYTHIKLINEVVQELVRNGLGKKKEAKKIDKLVSTAVTNNPQDFEPDSDDEKEKEEKTREEESVDAVKDDKNKIGRKVDNPNLKIEKLDEQGHFLSSQMNRR</sequence>
<feature type="region of interest" description="Disordered" evidence="1">
    <location>
        <begin position="53"/>
        <end position="123"/>
    </location>
</feature>